<dbReference type="Proteomes" id="UP001221217">
    <property type="component" value="Unassembled WGS sequence"/>
</dbReference>
<dbReference type="InterPro" id="IPR041492">
    <property type="entry name" value="HAD_2"/>
</dbReference>
<comment type="similarity">
    <text evidence="3">Belongs to the HAD-like hydrolase superfamily. CbbY/CbbZ/Gph/YieH family.</text>
</comment>
<dbReference type="GO" id="GO:0006281">
    <property type="term" value="P:DNA repair"/>
    <property type="evidence" value="ECO:0007669"/>
    <property type="project" value="TreeGrafter"/>
</dbReference>
<organism evidence="5 6">
    <name type="scientific">Candidatus Thalassospirochaeta sargassi</name>
    <dbReference type="NCBI Taxonomy" id="3119039"/>
    <lineage>
        <taxon>Bacteria</taxon>
        <taxon>Pseudomonadati</taxon>
        <taxon>Spirochaetota</taxon>
        <taxon>Spirochaetia</taxon>
        <taxon>Spirochaetales</taxon>
        <taxon>Spirochaetaceae</taxon>
        <taxon>Candidatus Thalassospirochaeta</taxon>
    </lineage>
</organism>
<evidence type="ECO:0000256" key="3">
    <source>
        <dbReference type="ARBA" id="ARBA00006171"/>
    </source>
</evidence>
<dbReference type="EMBL" id="JAQQAL010000052">
    <property type="protein sequence ID" value="MDC7228615.1"/>
    <property type="molecule type" value="Genomic_DNA"/>
</dbReference>
<evidence type="ECO:0000313" key="5">
    <source>
        <dbReference type="EMBL" id="MDC7228615.1"/>
    </source>
</evidence>
<name>A0AAJ1IK60_9SPIO</name>
<dbReference type="InterPro" id="IPR036412">
    <property type="entry name" value="HAD-like_sf"/>
</dbReference>
<dbReference type="SFLD" id="SFLDS00003">
    <property type="entry name" value="Haloacid_Dehalogenase"/>
    <property type="match status" value="1"/>
</dbReference>
<dbReference type="PANTHER" id="PTHR43434">
    <property type="entry name" value="PHOSPHOGLYCOLATE PHOSPHATASE"/>
    <property type="match status" value="1"/>
</dbReference>
<comment type="pathway">
    <text evidence="2">Organic acid metabolism; glycolate biosynthesis; glycolate from 2-phosphoglycolate: step 1/1.</text>
</comment>
<dbReference type="Pfam" id="PF13419">
    <property type="entry name" value="HAD_2"/>
    <property type="match status" value="1"/>
</dbReference>
<evidence type="ECO:0000313" key="6">
    <source>
        <dbReference type="Proteomes" id="UP001221217"/>
    </source>
</evidence>
<dbReference type="EC" id="3.1.3.18" evidence="4"/>
<evidence type="ECO:0000256" key="4">
    <source>
        <dbReference type="ARBA" id="ARBA00013078"/>
    </source>
</evidence>
<protein>
    <recommendedName>
        <fullName evidence="4">phosphoglycolate phosphatase</fullName>
        <ecNumber evidence="4">3.1.3.18</ecNumber>
    </recommendedName>
</protein>
<dbReference type="AlphaFoldDB" id="A0AAJ1IK60"/>
<evidence type="ECO:0000256" key="2">
    <source>
        <dbReference type="ARBA" id="ARBA00004818"/>
    </source>
</evidence>
<proteinExistence type="inferred from homology"/>
<comment type="catalytic activity">
    <reaction evidence="1">
        <text>2-phosphoglycolate + H2O = glycolate + phosphate</text>
        <dbReference type="Rhea" id="RHEA:14369"/>
        <dbReference type="ChEBI" id="CHEBI:15377"/>
        <dbReference type="ChEBI" id="CHEBI:29805"/>
        <dbReference type="ChEBI" id="CHEBI:43474"/>
        <dbReference type="ChEBI" id="CHEBI:58033"/>
        <dbReference type="EC" id="3.1.3.18"/>
    </reaction>
</comment>
<gene>
    <name evidence="5" type="ORF">PQJ61_17770</name>
</gene>
<reference evidence="5 6" key="1">
    <citation type="submission" date="2022-12" db="EMBL/GenBank/DDBJ databases">
        <title>Metagenome assembled genome from gulf of manar.</title>
        <authorList>
            <person name="Kohli P."/>
            <person name="Pk S."/>
            <person name="Venkata Ramana C."/>
            <person name="Sasikala C."/>
        </authorList>
    </citation>
    <scope>NUCLEOTIDE SEQUENCE [LARGE SCALE GENOMIC DNA]</scope>
    <source>
        <strain evidence="5">JB008</strain>
    </source>
</reference>
<dbReference type="InterPro" id="IPR023214">
    <property type="entry name" value="HAD_sf"/>
</dbReference>
<keyword evidence="5" id="KW-0378">Hydrolase</keyword>
<comment type="caution">
    <text evidence="5">The sequence shown here is derived from an EMBL/GenBank/DDBJ whole genome shotgun (WGS) entry which is preliminary data.</text>
</comment>
<dbReference type="GO" id="GO:0008967">
    <property type="term" value="F:phosphoglycolate phosphatase activity"/>
    <property type="evidence" value="ECO:0007669"/>
    <property type="project" value="UniProtKB-EC"/>
</dbReference>
<dbReference type="InterPro" id="IPR050155">
    <property type="entry name" value="HAD-like_hydrolase_sf"/>
</dbReference>
<accession>A0AAJ1IK60</accession>
<sequence>MRYKCLILDHDDTSVSSTAEIHYPAHVETIKQMRPQLEPVSLEDWFRKNFEPGVMEYFTGELGFNEEEIKVEYDIWRKFNENANPHFFPGITSLIKGFQDAGGIIAVVSHSEVDNISRHYRVNGEGVHPDIIFGWDYDESKRKPSVWPVEQIKYKYGIEPSDMIMVDDLKPGLEMAKNAGIKIIGAGWGQKVPEIEKYMREHCDYYFAEVSQLAEFILN</sequence>
<evidence type="ECO:0000256" key="1">
    <source>
        <dbReference type="ARBA" id="ARBA00000830"/>
    </source>
</evidence>
<dbReference type="SFLD" id="SFLDG01129">
    <property type="entry name" value="C1.5:_HAD__Beta-PGM__Phosphata"/>
    <property type="match status" value="1"/>
</dbReference>
<dbReference type="SUPFAM" id="SSF56784">
    <property type="entry name" value="HAD-like"/>
    <property type="match status" value="1"/>
</dbReference>
<dbReference type="PANTHER" id="PTHR43434:SF1">
    <property type="entry name" value="PHOSPHOGLYCOLATE PHOSPHATASE"/>
    <property type="match status" value="1"/>
</dbReference>
<dbReference type="Gene3D" id="3.40.50.1000">
    <property type="entry name" value="HAD superfamily/HAD-like"/>
    <property type="match status" value="1"/>
</dbReference>